<dbReference type="PANTHER" id="PTHR16861:SF4">
    <property type="entry name" value="SH3 DOMAIN PROTEIN (AFU_ORTHOLOGUE AFUA_1G13610)"/>
    <property type="match status" value="1"/>
</dbReference>
<dbReference type="PANTHER" id="PTHR16861">
    <property type="entry name" value="GLYCOPROTEIN 38"/>
    <property type="match status" value="1"/>
</dbReference>
<evidence type="ECO:0000256" key="1">
    <source>
        <dbReference type="SAM" id="MobiDB-lite"/>
    </source>
</evidence>
<keyword evidence="2" id="KW-0472">Membrane</keyword>
<name>A2DL08_TRIV3</name>
<sequence>MFRQLLAGSLPTDMIVPNFTHVYPECDKKLEKTMNFTTLYTKELEAGEIICFYKTYAIAGNAAYTVNATYFNPENTSIYETKFAESPFLVSGPISPKVIPVSKVACKDSSKKCKIQFISITPSGHQKLEESDLYVDNIFDSYLSTKKKQSFSKSYSMEFHISSKNNKVKRVMNSSTFISTHIGSKSRTITVSPDSLYVFADGKKQEKNTGTGKALSFAPSQEFSLSLVNMSELQTKIQTDKKDGKINDSYKIDKKGSQTITVSISEPKSSSEDEEFFFDEDKEYYLKGDASLKSKKEVEEDTKENPPPGSSFPAWEIAVIVIVIILIIVIIIIIIFCCCCCCCSCCSCKKGSSNVGSAKDDEDSGSGVNV</sequence>
<dbReference type="VEuPathDB" id="TrichDB:TVAG_147050"/>
<gene>
    <name evidence="3" type="ORF">TVAG_147050</name>
</gene>
<feature type="transmembrane region" description="Helical" evidence="2">
    <location>
        <begin position="317"/>
        <end position="336"/>
    </location>
</feature>
<dbReference type="RefSeq" id="XP_001579947.1">
    <property type="nucleotide sequence ID" value="XM_001579897.1"/>
</dbReference>
<keyword evidence="4" id="KW-1185">Reference proteome</keyword>
<dbReference type="SMR" id="A2DL08"/>
<dbReference type="KEGG" id="tva:5464479"/>
<evidence type="ECO:0000256" key="2">
    <source>
        <dbReference type="SAM" id="Phobius"/>
    </source>
</evidence>
<feature type="region of interest" description="Disordered" evidence="1">
    <location>
        <begin position="350"/>
        <end position="370"/>
    </location>
</feature>
<evidence type="ECO:0000313" key="4">
    <source>
        <dbReference type="Proteomes" id="UP000001542"/>
    </source>
</evidence>
<organism evidence="3 4">
    <name type="scientific">Trichomonas vaginalis (strain ATCC PRA-98 / G3)</name>
    <dbReference type="NCBI Taxonomy" id="412133"/>
    <lineage>
        <taxon>Eukaryota</taxon>
        <taxon>Metamonada</taxon>
        <taxon>Parabasalia</taxon>
        <taxon>Trichomonadida</taxon>
        <taxon>Trichomonadidae</taxon>
        <taxon>Trichomonas</taxon>
    </lineage>
</organism>
<protein>
    <submittedName>
        <fullName evidence="3">Uncharacterized protein</fullName>
    </submittedName>
</protein>
<reference evidence="3" key="1">
    <citation type="submission" date="2006-10" db="EMBL/GenBank/DDBJ databases">
        <authorList>
            <person name="Amadeo P."/>
            <person name="Zhao Q."/>
            <person name="Wortman J."/>
            <person name="Fraser-Liggett C."/>
            <person name="Carlton J."/>
        </authorList>
    </citation>
    <scope>NUCLEOTIDE SEQUENCE</scope>
    <source>
        <strain evidence="3">G3</strain>
    </source>
</reference>
<reference evidence="3" key="2">
    <citation type="journal article" date="2007" name="Science">
        <title>Draft genome sequence of the sexually transmitted pathogen Trichomonas vaginalis.</title>
        <authorList>
            <person name="Carlton J.M."/>
            <person name="Hirt R.P."/>
            <person name="Silva J.C."/>
            <person name="Delcher A.L."/>
            <person name="Schatz M."/>
            <person name="Zhao Q."/>
            <person name="Wortman J.R."/>
            <person name="Bidwell S.L."/>
            <person name="Alsmark U.C.M."/>
            <person name="Besteiro S."/>
            <person name="Sicheritz-Ponten T."/>
            <person name="Noel C.J."/>
            <person name="Dacks J.B."/>
            <person name="Foster P.G."/>
            <person name="Simillion C."/>
            <person name="Van de Peer Y."/>
            <person name="Miranda-Saavedra D."/>
            <person name="Barton G.J."/>
            <person name="Westrop G.D."/>
            <person name="Mueller S."/>
            <person name="Dessi D."/>
            <person name="Fiori P.L."/>
            <person name="Ren Q."/>
            <person name="Paulsen I."/>
            <person name="Zhang H."/>
            <person name="Bastida-Corcuera F.D."/>
            <person name="Simoes-Barbosa A."/>
            <person name="Brown M.T."/>
            <person name="Hayes R.D."/>
            <person name="Mukherjee M."/>
            <person name="Okumura C.Y."/>
            <person name="Schneider R."/>
            <person name="Smith A.J."/>
            <person name="Vanacova S."/>
            <person name="Villalvazo M."/>
            <person name="Haas B.J."/>
            <person name="Pertea M."/>
            <person name="Feldblyum T.V."/>
            <person name="Utterback T.R."/>
            <person name="Shu C.L."/>
            <person name="Osoegawa K."/>
            <person name="de Jong P.J."/>
            <person name="Hrdy I."/>
            <person name="Horvathova L."/>
            <person name="Zubacova Z."/>
            <person name="Dolezal P."/>
            <person name="Malik S.B."/>
            <person name="Logsdon J.M. Jr."/>
            <person name="Henze K."/>
            <person name="Gupta A."/>
            <person name="Wang C.C."/>
            <person name="Dunne R.L."/>
            <person name="Upcroft J.A."/>
            <person name="Upcroft P."/>
            <person name="White O."/>
            <person name="Salzberg S.L."/>
            <person name="Tang P."/>
            <person name="Chiu C.-H."/>
            <person name="Lee Y.-S."/>
            <person name="Embley T.M."/>
            <person name="Coombs G.H."/>
            <person name="Mottram J.C."/>
            <person name="Tachezy J."/>
            <person name="Fraser-Liggett C.M."/>
            <person name="Johnson P.J."/>
        </authorList>
    </citation>
    <scope>NUCLEOTIDE SEQUENCE [LARGE SCALE GENOMIC DNA]</scope>
    <source>
        <strain evidence="3">G3</strain>
    </source>
</reference>
<keyword evidence="2" id="KW-1133">Transmembrane helix</keyword>
<keyword evidence="2" id="KW-0812">Transmembrane</keyword>
<dbReference type="InParanoid" id="A2DL08"/>
<dbReference type="AlphaFoldDB" id="A2DL08"/>
<dbReference type="VEuPathDB" id="TrichDB:TVAGG3_0362310"/>
<proteinExistence type="predicted"/>
<accession>A2DL08</accession>
<evidence type="ECO:0000313" key="3">
    <source>
        <dbReference type="EMBL" id="EAY18961.1"/>
    </source>
</evidence>
<dbReference type="EMBL" id="DS113213">
    <property type="protein sequence ID" value="EAY18961.1"/>
    <property type="molecule type" value="Genomic_DNA"/>
</dbReference>
<dbReference type="Proteomes" id="UP000001542">
    <property type="component" value="Unassembled WGS sequence"/>
</dbReference>